<dbReference type="Gene3D" id="3.30.70.260">
    <property type="match status" value="1"/>
</dbReference>
<dbReference type="SFLD" id="SFLDG01137">
    <property type="entry name" value="C1.6.1:_Phosphoserine_Phosphat"/>
    <property type="match status" value="1"/>
</dbReference>
<dbReference type="GO" id="GO:0036424">
    <property type="term" value="F:L-phosphoserine phosphatase activity"/>
    <property type="evidence" value="ECO:0007669"/>
    <property type="project" value="InterPro"/>
</dbReference>
<dbReference type="SUPFAM" id="SSF56784">
    <property type="entry name" value="HAD-like"/>
    <property type="match status" value="1"/>
</dbReference>
<dbReference type="AlphaFoldDB" id="M1UQZ4"/>
<evidence type="ECO:0000259" key="12">
    <source>
        <dbReference type="PROSITE" id="PS51671"/>
    </source>
</evidence>
<dbReference type="RefSeq" id="XP_005536267.1">
    <property type="nucleotide sequence ID" value="XM_005536210.1"/>
</dbReference>
<dbReference type="HOGENOM" id="CLU_036368_1_0_1"/>
<dbReference type="GO" id="GO:0000287">
    <property type="term" value="F:magnesium ion binding"/>
    <property type="evidence" value="ECO:0007669"/>
    <property type="project" value="TreeGrafter"/>
</dbReference>
<keyword evidence="9" id="KW-0718">Serine biosynthesis</keyword>
<sequence>MLERGTLEAAKTETPASQAVVSDHSEIDRVRVTVTSRDRPGITAAITAVVARCSCEILSVRQVCVRRRLTLMFELLVKNAFPQQSIFRELLLVSKRIGVSVDFSLQPSTEISSAEACMLQHASEQYVITAIAADSITPAFLADLGQKLQERNFVLESVNKLSQHRLGCIELVVSSPASSSSSDIQQFRSEMFVLGRKYATDVAVQKESLIRKSKRLVVMDMDSTLIQQEVIDELARYAGKFEAVQEITHRAMCGELDFRTSLYKRVECLKGTPATVFQKVIDHLVYTPGAHFLAHSLKRLGYKLAVISGGFAPIAQHVRQTLGLDYAYANQLEVGPDGCFTGRTVGPIVDGQRKADLLMAIAQQEQIDLEQTICIGDGANDLPMLSMAGLGIAFNAKPAVQERAAFRLNRQSLDSVLYFLGIPESEQIQLREHNDAS</sequence>
<reference evidence="13 14" key="2">
    <citation type="journal article" date="2007" name="BMC Biol.">
        <title>A 100%-complete sequence reveals unusually simple genomic features in the hot-spring red alga Cyanidioschyzon merolae.</title>
        <authorList>
            <person name="Nozaki H."/>
            <person name="Takano H."/>
            <person name="Misumi O."/>
            <person name="Terasawa K."/>
            <person name="Matsuzaki M."/>
            <person name="Maruyama S."/>
            <person name="Nishida K."/>
            <person name="Yagisawa F."/>
            <person name="Yoshida Y."/>
            <person name="Fujiwara T."/>
            <person name="Takio S."/>
            <person name="Tamura K."/>
            <person name="Chung S.J."/>
            <person name="Nakamura S."/>
            <person name="Kuroiwa H."/>
            <person name="Tanaka K."/>
            <person name="Sato N."/>
            <person name="Kuroiwa T."/>
        </authorList>
    </citation>
    <scope>NUCLEOTIDE SEQUENCE [LARGE SCALE GENOMIC DNA]</scope>
    <source>
        <strain evidence="13 14">10D</strain>
    </source>
</reference>
<keyword evidence="6" id="KW-0479">Metal-binding</keyword>
<dbReference type="NCBIfam" id="TIGR01488">
    <property type="entry name" value="HAD-SF-IB"/>
    <property type="match status" value="1"/>
</dbReference>
<name>M1UQZ4_CYAM1</name>
<evidence type="ECO:0000256" key="3">
    <source>
        <dbReference type="ARBA" id="ARBA00009184"/>
    </source>
</evidence>
<evidence type="ECO:0000256" key="6">
    <source>
        <dbReference type="ARBA" id="ARBA00022723"/>
    </source>
</evidence>
<dbReference type="SFLD" id="SFLDG01136">
    <property type="entry name" value="C1.6:_Phosphoserine_Phosphatas"/>
    <property type="match status" value="1"/>
</dbReference>
<evidence type="ECO:0000256" key="5">
    <source>
        <dbReference type="ARBA" id="ARBA00022605"/>
    </source>
</evidence>
<dbReference type="InterPro" id="IPR050582">
    <property type="entry name" value="HAD-like_SerB"/>
</dbReference>
<dbReference type="eggNOG" id="KOG1615">
    <property type="taxonomic scope" value="Eukaryota"/>
</dbReference>
<dbReference type="SFLD" id="SFLDS00003">
    <property type="entry name" value="Haloacid_Dehalogenase"/>
    <property type="match status" value="1"/>
</dbReference>
<dbReference type="SUPFAM" id="SSF55021">
    <property type="entry name" value="ACT-like"/>
    <property type="match status" value="1"/>
</dbReference>
<dbReference type="GeneID" id="16993831"/>
<protein>
    <recommendedName>
        <fullName evidence="4">phosphoserine phosphatase</fullName>
        <ecNumber evidence="4">3.1.3.3</ecNumber>
    </recommendedName>
    <alternativeName>
        <fullName evidence="10">O-phosphoserine phosphohydrolase</fullName>
    </alternativeName>
</protein>
<dbReference type="EMBL" id="AP006491">
    <property type="protein sequence ID" value="BAM79981.1"/>
    <property type="molecule type" value="Genomic_DNA"/>
</dbReference>
<keyword evidence="7" id="KW-0378">Hydrolase</keyword>
<organism evidence="13 14">
    <name type="scientific">Cyanidioschyzon merolae (strain NIES-3377 / 10D)</name>
    <name type="common">Unicellular red alga</name>
    <dbReference type="NCBI Taxonomy" id="280699"/>
    <lineage>
        <taxon>Eukaryota</taxon>
        <taxon>Rhodophyta</taxon>
        <taxon>Bangiophyceae</taxon>
        <taxon>Cyanidiales</taxon>
        <taxon>Cyanidiaceae</taxon>
        <taxon>Cyanidioschyzon</taxon>
    </lineage>
</organism>
<evidence type="ECO:0000313" key="13">
    <source>
        <dbReference type="EMBL" id="BAM79981.1"/>
    </source>
</evidence>
<keyword evidence="14" id="KW-1185">Reference proteome</keyword>
<evidence type="ECO:0000313" key="14">
    <source>
        <dbReference type="Proteomes" id="UP000007014"/>
    </source>
</evidence>
<evidence type="ECO:0000256" key="10">
    <source>
        <dbReference type="ARBA" id="ARBA00031693"/>
    </source>
</evidence>
<dbReference type="InterPro" id="IPR036412">
    <property type="entry name" value="HAD-like_sf"/>
</dbReference>
<feature type="active site" description="Nucleophile" evidence="11">
    <location>
        <position position="220"/>
    </location>
</feature>
<evidence type="ECO:0000256" key="9">
    <source>
        <dbReference type="ARBA" id="ARBA00023299"/>
    </source>
</evidence>
<proteinExistence type="inferred from homology"/>
<dbReference type="InterPro" id="IPR002912">
    <property type="entry name" value="ACT_dom"/>
</dbReference>
<dbReference type="Pfam" id="PF12710">
    <property type="entry name" value="HAD"/>
    <property type="match status" value="1"/>
</dbReference>
<comment type="pathway">
    <text evidence="2">Amino-acid biosynthesis; L-serine biosynthesis; L-serine from 3-phospho-D-glycerate: step 3/3.</text>
</comment>
<dbReference type="Gene3D" id="3.40.50.1000">
    <property type="entry name" value="HAD superfamily/HAD-like"/>
    <property type="match status" value="1"/>
</dbReference>
<dbReference type="KEGG" id="cme:CYME_CMI086C"/>
<dbReference type="STRING" id="280699.M1UQZ4"/>
<accession>M1UQZ4</accession>
<dbReference type="Gramene" id="CMI086CT">
    <property type="protein sequence ID" value="CMI086CT"/>
    <property type="gene ID" value="CMI086C"/>
</dbReference>
<dbReference type="GO" id="GO:0005737">
    <property type="term" value="C:cytoplasm"/>
    <property type="evidence" value="ECO:0007669"/>
    <property type="project" value="TreeGrafter"/>
</dbReference>
<feature type="domain" description="ACT" evidence="12">
    <location>
        <begin position="31"/>
        <end position="104"/>
    </location>
</feature>
<dbReference type="EC" id="3.1.3.3" evidence="4"/>
<dbReference type="SFLD" id="SFLDF00029">
    <property type="entry name" value="phosphoserine_phosphatase"/>
    <property type="match status" value="1"/>
</dbReference>
<dbReference type="GO" id="GO:0006564">
    <property type="term" value="P:L-serine biosynthetic process"/>
    <property type="evidence" value="ECO:0007669"/>
    <property type="project" value="UniProtKB-KW"/>
</dbReference>
<dbReference type="PANTHER" id="PTHR43344:SF2">
    <property type="entry name" value="PHOSPHOSERINE PHOSPHATASE"/>
    <property type="match status" value="1"/>
</dbReference>
<dbReference type="InterPro" id="IPR045865">
    <property type="entry name" value="ACT-like_dom_sf"/>
</dbReference>
<reference evidence="13 14" key="1">
    <citation type="journal article" date="2004" name="Nature">
        <title>Genome sequence of the ultrasmall unicellular red alga Cyanidioschyzon merolae 10D.</title>
        <authorList>
            <person name="Matsuzaki M."/>
            <person name="Misumi O."/>
            <person name="Shin-i T."/>
            <person name="Maruyama S."/>
            <person name="Takahara M."/>
            <person name="Miyagishima S."/>
            <person name="Mori T."/>
            <person name="Nishida K."/>
            <person name="Yagisawa F."/>
            <person name="Nishida K."/>
            <person name="Yoshida Y."/>
            <person name="Nishimura Y."/>
            <person name="Nakao S."/>
            <person name="Kobayashi T."/>
            <person name="Momoyama Y."/>
            <person name="Higashiyama T."/>
            <person name="Minoda A."/>
            <person name="Sano M."/>
            <person name="Nomoto H."/>
            <person name="Oishi K."/>
            <person name="Hayashi H."/>
            <person name="Ohta F."/>
            <person name="Nishizaka S."/>
            <person name="Haga S."/>
            <person name="Miura S."/>
            <person name="Morishita T."/>
            <person name="Kabeya Y."/>
            <person name="Terasawa K."/>
            <person name="Suzuki Y."/>
            <person name="Ishii Y."/>
            <person name="Asakawa S."/>
            <person name="Takano H."/>
            <person name="Ohta N."/>
            <person name="Kuroiwa H."/>
            <person name="Tanaka K."/>
            <person name="Shimizu N."/>
            <person name="Sugano S."/>
            <person name="Sato N."/>
            <person name="Nozaki H."/>
            <person name="Ogasawara N."/>
            <person name="Kohara Y."/>
            <person name="Kuroiwa T."/>
        </authorList>
    </citation>
    <scope>NUCLEOTIDE SEQUENCE [LARGE SCALE GENOMIC DNA]</scope>
    <source>
        <strain evidence="13 14">10D</strain>
    </source>
</reference>
<dbReference type="Pfam" id="PF13740">
    <property type="entry name" value="ACT_6"/>
    <property type="match status" value="1"/>
</dbReference>
<evidence type="ECO:0000256" key="1">
    <source>
        <dbReference type="ARBA" id="ARBA00001946"/>
    </source>
</evidence>
<dbReference type="OrthoDB" id="27226at2759"/>
<gene>
    <name evidence="13" type="ORF">CYME_CMI086C</name>
</gene>
<dbReference type="InterPro" id="IPR004469">
    <property type="entry name" value="PSP"/>
</dbReference>
<evidence type="ECO:0000256" key="7">
    <source>
        <dbReference type="ARBA" id="ARBA00022801"/>
    </source>
</evidence>
<dbReference type="NCBIfam" id="TIGR00338">
    <property type="entry name" value="serB"/>
    <property type="match status" value="1"/>
</dbReference>
<comment type="similarity">
    <text evidence="3">Belongs to the HAD-like hydrolase superfamily. SerB family.</text>
</comment>
<dbReference type="Proteomes" id="UP000007014">
    <property type="component" value="Chromosome 9"/>
</dbReference>
<comment type="cofactor">
    <cofactor evidence="1">
        <name>Mg(2+)</name>
        <dbReference type="ChEBI" id="CHEBI:18420"/>
    </cofactor>
</comment>
<dbReference type="CDD" id="cd07500">
    <property type="entry name" value="HAD_PSP"/>
    <property type="match status" value="1"/>
</dbReference>
<dbReference type="InterPro" id="IPR023214">
    <property type="entry name" value="HAD_sf"/>
</dbReference>
<dbReference type="PANTHER" id="PTHR43344">
    <property type="entry name" value="PHOSPHOSERINE PHOSPHATASE"/>
    <property type="match status" value="1"/>
</dbReference>
<dbReference type="UniPathway" id="UPA00135">
    <property type="reaction ID" value="UER00198"/>
</dbReference>
<dbReference type="OMA" id="GFTYFGE"/>
<keyword evidence="5" id="KW-0028">Amino-acid biosynthesis</keyword>
<evidence type="ECO:0000256" key="2">
    <source>
        <dbReference type="ARBA" id="ARBA00005135"/>
    </source>
</evidence>
<evidence type="ECO:0000256" key="8">
    <source>
        <dbReference type="ARBA" id="ARBA00022842"/>
    </source>
</evidence>
<keyword evidence="8" id="KW-0460">Magnesium</keyword>
<dbReference type="PROSITE" id="PS51671">
    <property type="entry name" value="ACT"/>
    <property type="match status" value="1"/>
</dbReference>
<evidence type="ECO:0000256" key="11">
    <source>
        <dbReference type="PIRSR" id="PIRSR604469-1"/>
    </source>
</evidence>
<evidence type="ECO:0000256" key="4">
    <source>
        <dbReference type="ARBA" id="ARBA00012640"/>
    </source>
</evidence>
<feature type="active site" description="Proton donor" evidence="11">
    <location>
        <position position="222"/>
    </location>
</feature>